<evidence type="ECO:0000313" key="3">
    <source>
        <dbReference type="Proteomes" id="UP001295740"/>
    </source>
</evidence>
<comment type="caution">
    <text evidence="2">The sequence shown here is derived from an EMBL/GenBank/DDBJ whole genome shotgun (WGS) entry which is preliminary data.</text>
</comment>
<gene>
    <name evidence="2" type="ORF">KHLLAP_LOCUS9141</name>
</gene>
<feature type="compositionally biased region" description="Polar residues" evidence="1">
    <location>
        <begin position="1"/>
        <end position="11"/>
    </location>
</feature>
<organism evidence="2 3">
    <name type="scientific">Anthostomella pinea</name>
    <dbReference type="NCBI Taxonomy" id="933095"/>
    <lineage>
        <taxon>Eukaryota</taxon>
        <taxon>Fungi</taxon>
        <taxon>Dikarya</taxon>
        <taxon>Ascomycota</taxon>
        <taxon>Pezizomycotina</taxon>
        <taxon>Sordariomycetes</taxon>
        <taxon>Xylariomycetidae</taxon>
        <taxon>Xylariales</taxon>
        <taxon>Xylariaceae</taxon>
        <taxon>Anthostomella</taxon>
    </lineage>
</organism>
<evidence type="ECO:0000256" key="1">
    <source>
        <dbReference type="SAM" id="MobiDB-lite"/>
    </source>
</evidence>
<feature type="region of interest" description="Disordered" evidence="1">
    <location>
        <begin position="1"/>
        <end position="32"/>
    </location>
</feature>
<feature type="compositionally biased region" description="Polar residues" evidence="1">
    <location>
        <begin position="63"/>
        <end position="76"/>
    </location>
</feature>
<protein>
    <submittedName>
        <fullName evidence="2">Uu.00g136990.m01.CDS01</fullName>
    </submittedName>
</protein>
<name>A0AAI8YL33_9PEZI</name>
<evidence type="ECO:0000313" key="2">
    <source>
        <dbReference type="EMBL" id="CAJ2508673.1"/>
    </source>
</evidence>
<dbReference type="EMBL" id="CAUWAG010000012">
    <property type="protein sequence ID" value="CAJ2508673.1"/>
    <property type="molecule type" value="Genomic_DNA"/>
</dbReference>
<sequence length="84" mass="9456">MPARNNYPSRNNKPRPHQYYTQQQQQKQHQQHNFNLDPSTTRLSTLDNIPTAAAAAIAASQHYRASTHSQTHNPPTVGQIRAGV</sequence>
<proteinExistence type="predicted"/>
<dbReference type="Proteomes" id="UP001295740">
    <property type="component" value="Unassembled WGS sequence"/>
</dbReference>
<feature type="region of interest" description="Disordered" evidence="1">
    <location>
        <begin position="61"/>
        <end position="84"/>
    </location>
</feature>
<accession>A0AAI8YL33</accession>
<feature type="compositionally biased region" description="Low complexity" evidence="1">
    <location>
        <begin position="17"/>
        <end position="32"/>
    </location>
</feature>
<dbReference type="AlphaFoldDB" id="A0AAI8YL33"/>
<keyword evidence="3" id="KW-1185">Reference proteome</keyword>
<reference evidence="2" key="1">
    <citation type="submission" date="2023-10" db="EMBL/GenBank/DDBJ databases">
        <authorList>
            <person name="Hackl T."/>
        </authorList>
    </citation>
    <scope>NUCLEOTIDE SEQUENCE</scope>
</reference>